<dbReference type="EMBL" id="ACXX02000020">
    <property type="protein sequence ID" value="EGD45827.1"/>
    <property type="molecule type" value="Genomic_DNA"/>
</dbReference>
<dbReference type="SMART" id="SM00487">
    <property type="entry name" value="DEXDc"/>
    <property type="match status" value="1"/>
</dbReference>
<keyword evidence="2" id="KW-0067">ATP-binding</keyword>
<keyword evidence="1" id="KW-0547">Nucleotide-binding</keyword>
<dbReference type="GO" id="GO:0003677">
    <property type="term" value="F:DNA binding"/>
    <property type="evidence" value="ECO:0007669"/>
    <property type="project" value="UniProtKB-KW"/>
</dbReference>
<organism evidence="7 8">
    <name type="scientific">Ruminiclostridium papyrosolvens DSM 2782</name>
    <dbReference type="NCBI Taxonomy" id="588581"/>
    <lineage>
        <taxon>Bacteria</taxon>
        <taxon>Bacillati</taxon>
        <taxon>Bacillota</taxon>
        <taxon>Clostridia</taxon>
        <taxon>Eubacteriales</taxon>
        <taxon>Oscillospiraceae</taxon>
        <taxon>Ruminiclostridium</taxon>
    </lineage>
</organism>
<accession>F1TIL0</accession>
<dbReference type="GO" id="GO:0005694">
    <property type="term" value="C:chromosome"/>
    <property type="evidence" value="ECO:0007669"/>
    <property type="project" value="TreeGrafter"/>
</dbReference>
<reference evidence="7" key="2">
    <citation type="submission" date="2011-01" db="EMBL/GenBank/DDBJ databases">
        <title>The Non-contiguous Finished genome of Clostridium papyrosolvens.</title>
        <authorList>
            <person name="Lucas S."/>
            <person name="Copeland A."/>
            <person name="Lapidus A."/>
            <person name="Cheng J.-F."/>
            <person name="Goodwin L."/>
            <person name="Pitluck S."/>
            <person name="Misra M."/>
            <person name="Chertkov O."/>
            <person name="Detter J.C."/>
            <person name="Han C."/>
            <person name="Tapia R."/>
            <person name="Land M."/>
            <person name="Hauser L."/>
            <person name="Kyrpides N."/>
            <person name="Ivanova N."/>
            <person name="Pagani I."/>
            <person name="Mouttaki H."/>
            <person name="He Z."/>
            <person name="Zhou J."/>
            <person name="Hemme C.L."/>
            <person name="Woyke T."/>
        </authorList>
    </citation>
    <scope>NUCLEOTIDE SEQUENCE [LARGE SCALE GENOMIC DNA]</scope>
    <source>
        <strain evidence="7">DSM 2782</strain>
    </source>
</reference>
<dbReference type="GO" id="GO:0005737">
    <property type="term" value="C:cytoplasm"/>
    <property type="evidence" value="ECO:0007669"/>
    <property type="project" value="TreeGrafter"/>
</dbReference>
<dbReference type="InterPro" id="IPR001650">
    <property type="entry name" value="Helicase_C-like"/>
</dbReference>
<dbReference type="GO" id="GO:0005524">
    <property type="term" value="F:ATP binding"/>
    <property type="evidence" value="ECO:0007669"/>
    <property type="project" value="UniProtKB-KW"/>
</dbReference>
<dbReference type="STRING" id="588581.Cpap_0196"/>
<dbReference type="InterPro" id="IPR027417">
    <property type="entry name" value="P-loop_NTPase"/>
</dbReference>
<sequence>MLCLDGEGMIDIINNVNSYLVGDYPRANYNFQKVLDENSKYNNLEKYKLQTAIRLIKCIVKYDKGIISACDLLCSLRNYLLVFKLTVSVSNKIKTEIRNHENQFGLRLDAEERVYAVLDMIEHVGKNSYIETAFMGDNTQSGQGYDDRYFLGTSPYINALTSFKYYKSIEQKLAVSGALTLSSGSTALISLPTGGGKSLITQSVAYMEKGLTVVIVPTVSLALDQVRAAKVNIKHDTSHEVYCYYSGTGDEKLEQIINDIDSNTTRILFTSPEALIKNAKLGNAIDRANKEKRLKNIIIDEAHIVIEWGAFFRVDYQCLEAWRKRLIYTNRNIRTFLLSATFEKKTVESLKLMFSGEDRFVEIRCDALRKEPRFIVIEAKSRYDKKRKVIELIEKLPRPIIVYVLSPDDAENLKLQLIDIGYKNIVTFTSRTTSIQREKIIMDWSNNEFDIVIATSAFGVGVDKSDVRTVLHLYIPENPNKYYQELGRGGRDGLPSLSVMCIEKEGDLAAAFSMIDKVITTEKLVGRWFSMLESPTSKRLDERILLDTSVKPNYNIDEDFKMEIENDLNKKNMQWNIYVILLLRRYKLIGINDMIYDRQTGVYYININIINYEIYNDSQASKQLLNEIREKEWSKFESDFKVIRNAINNVELFCWSEMFYETYDLVSEYCAGCIQHSEVEYTDVIRFPLVKKIGEIVNDAIGIKTLFPQSKEVQIYGDSNDISIIRKLVEMGVRTIVIDENSEKKFIDILLNLSEEINVNFMGTKEFDALVNMQEWYYLSGNVLIIYGEGYLDSHCEMLLITRKLVGQENIRVFHLLNQDVYVKQFGKNASDVINGPHIAGYIVESMEVNDV</sequence>
<evidence type="ECO:0000259" key="5">
    <source>
        <dbReference type="PROSITE" id="PS51192"/>
    </source>
</evidence>
<evidence type="ECO:0000259" key="6">
    <source>
        <dbReference type="PROSITE" id="PS51194"/>
    </source>
</evidence>
<evidence type="ECO:0000313" key="7">
    <source>
        <dbReference type="EMBL" id="EGD45827.1"/>
    </source>
</evidence>
<keyword evidence="7" id="KW-0378">Hydrolase</keyword>
<evidence type="ECO:0000256" key="2">
    <source>
        <dbReference type="ARBA" id="ARBA00022840"/>
    </source>
</evidence>
<evidence type="ECO:0000256" key="3">
    <source>
        <dbReference type="ARBA" id="ARBA00023125"/>
    </source>
</evidence>
<keyword evidence="8" id="KW-1185">Reference proteome</keyword>
<keyword evidence="4" id="KW-0413">Isomerase</keyword>
<dbReference type="Pfam" id="PF00270">
    <property type="entry name" value="DEAD"/>
    <property type="match status" value="1"/>
</dbReference>
<dbReference type="PANTHER" id="PTHR13710">
    <property type="entry name" value="DNA HELICASE RECQ FAMILY MEMBER"/>
    <property type="match status" value="1"/>
</dbReference>
<dbReference type="PROSITE" id="PS51194">
    <property type="entry name" value="HELICASE_CTER"/>
    <property type="match status" value="1"/>
</dbReference>
<dbReference type="Gene3D" id="3.40.50.300">
    <property type="entry name" value="P-loop containing nucleotide triphosphate hydrolases"/>
    <property type="match status" value="2"/>
</dbReference>
<dbReference type="Proteomes" id="UP000003860">
    <property type="component" value="Unassembled WGS sequence"/>
</dbReference>
<evidence type="ECO:0000256" key="4">
    <source>
        <dbReference type="ARBA" id="ARBA00023235"/>
    </source>
</evidence>
<dbReference type="InterPro" id="IPR014001">
    <property type="entry name" value="Helicase_ATP-bd"/>
</dbReference>
<dbReference type="PANTHER" id="PTHR13710:SF153">
    <property type="entry name" value="RECQ-LIKE DNA HELICASE BLM"/>
    <property type="match status" value="1"/>
</dbReference>
<feature type="domain" description="Helicase C-terminal" evidence="6">
    <location>
        <begin position="388"/>
        <end position="536"/>
    </location>
</feature>
<dbReference type="GO" id="GO:0000724">
    <property type="term" value="P:double-strand break repair via homologous recombination"/>
    <property type="evidence" value="ECO:0007669"/>
    <property type="project" value="TreeGrafter"/>
</dbReference>
<name>F1TIL0_9FIRM</name>
<proteinExistence type="predicted"/>
<feature type="domain" description="Helicase ATP-binding" evidence="5">
    <location>
        <begin position="178"/>
        <end position="360"/>
    </location>
</feature>
<evidence type="ECO:0000313" key="8">
    <source>
        <dbReference type="Proteomes" id="UP000003860"/>
    </source>
</evidence>
<dbReference type="SMART" id="SM00490">
    <property type="entry name" value="HELICc"/>
    <property type="match status" value="1"/>
</dbReference>
<dbReference type="PROSITE" id="PS51192">
    <property type="entry name" value="HELICASE_ATP_BIND_1"/>
    <property type="match status" value="1"/>
</dbReference>
<evidence type="ECO:0000256" key="1">
    <source>
        <dbReference type="ARBA" id="ARBA00022741"/>
    </source>
</evidence>
<dbReference type="GO" id="GO:0043138">
    <property type="term" value="F:3'-5' DNA helicase activity"/>
    <property type="evidence" value="ECO:0007669"/>
    <property type="project" value="TreeGrafter"/>
</dbReference>
<keyword evidence="3" id="KW-0238">DNA-binding</keyword>
<dbReference type="GO" id="GO:0009378">
    <property type="term" value="F:four-way junction helicase activity"/>
    <property type="evidence" value="ECO:0007669"/>
    <property type="project" value="TreeGrafter"/>
</dbReference>
<comment type="caution">
    <text evidence="7">The sequence shown here is derived from an EMBL/GenBank/DDBJ whole genome shotgun (WGS) entry which is preliminary data.</text>
</comment>
<dbReference type="AlphaFoldDB" id="F1TIL0"/>
<gene>
    <name evidence="7" type="ORF">Cpap_0196</name>
</gene>
<keyword evidence="7" id="KW-0347">Helicase</keyword>
<reference evidence="7" key="1">
    <citation type="submission" date="2009-07" db="EMBL/GenBank/DDBJ databases">
        <authorList>
            <consortium name="US DOE Joint Genome Institute (JGI-PGF)"/>
            <person name="Lucas S."/>
            <person name="Copeland A."/>
            <person name="Lapidus A."/>
            <person name="Glavina del Rio T."/>
            <person name="Tice H."/>
            <person name="Bruce D."/>
            <person name="Goodwin L."/>
            <person name="Pitluck S."/>
            <person name="Larimer F."/>
            <person name="Land M.L."/>
            <person name="Mouttaki H."/>
            <person name="He Z."/>
            <person name="Zhou J."/>
            <person name="Hemme C.L."/>
        </authorList>
    </citation>
    <scope>NUCLEOTIDE SEQUENCE</scope>
    <source>
        <strain evidence="7">DSM 2782</strain>
    </source>
</reference>
<protein>
    <submittedName>
        <fullName evidence="7">DEAD/DEAH box helicase domain protein</fullName>
    </submittedName>
</protein>
<dbReference type="Pfam" id="PF00271">
    <property type="entry name" value="Helicase_C"/>
    <property type="match status" value="1"/>
</dbReference>
<dbReference type="InterPro" id="IPR011545">
    <property type="entry name" value="DEAD/DEAH_box_helicase_dom"/>
</dbReference>
<dbReference type="eggNOG" id="COG0514">
    <property type="taxonomic scope" value="Bacteria"/>
</dbReference>
<dbReference type="SUPFAM" id="SSF52540">
    <property type="entry name" value="P-loop containing nucleoside triphosphate hydrolases"/>
    <property type="match status" value="1"/>
</dbReference>